<name>A0A1L9QMF7_9CYAN</name>
<gene>
    <name evidence="5" type="ORF">BI308_19630</name>
</gene>
<evidence type="ECO:0000256" key="1">
    <source>
        <dbReference type="ARBA" id="ARBA00022763"/>
    </source>
</evidence>
<dbReference type="GO" id="GO:0004386">
    <property type="term" value="F:helicase activity"/>
    <property type="evidence" value="ECO:0007669"/>
    <property type="project" value="UniProtKB-KW"/>
</dbReference>
<dbReference type="InterPro" id="IPR011604">
    <property type="entry name" value="PDDEXK-like_dom_sf"/>
</dbReference>
<sequence length="273" mass="32033">MEMMEQLSLRLSQGHLNILSTCGRKFQYIFLEKIPYVVPVEQQEKSEWGSQFHLLMQQRELGLPIEGILARDPQFKQGLERLMTTYPGLFADGGDFRESEHQRTLEFEGYWLTVIYDLLICRSHQAQIMDWKTYLQPQNSDRLKQNWQTRLYPFVLAETSHYPPEQISITYWFVKGKNSLHNRATALEFKYDNGQHKQTKLELSKLLCQLNQELKDYIQGHDFPQVPVTSSECTRCPFARRCDRLSSDQVTEVTVDSELWSLPPLDSIPEIPI</sequence>
<dbReference type="GO" id="GO:0006281">
    <property type="term" value="P:DNA repair"/>
    <property type="evidence" value="ECO:0007669"/>
    <property type="project" value="UniProtKB-KW"/>
</dbReference>
<keyword evidence="6" id="KW-1185">Reference proteome</keyword>
<protein>
    <recommendedName>
        <fullName evidence="4">PD-(D/E)XK endonuclease-like domain-containing protein</fullName>
    </recommendedName>
</protein>
<evidence type="ECO:0000256" key="3">
    <source>
        <dbReference type="ARBA" id="ARBA00023204"/>
    </source>
</evidence>
<evidence type="ECO:0000313" key="6">
    <source>
        <dbReference type="Proteomes" id="UP000183940"/>
    </source>
</evidence>
<proteinExistence type="predicted"/>
<dbReference type="STRING" id="1925591.BI308_19630"/>
<dbReference type="InterPro" id="IPR038726">
    <property type="entry name" value="PDDEXK_AddAB-type"/>
</dbReference>
<accession>A0A1L9QMF7</accession>
<keyword evidence="2" id="KW-0547">Nucleotide-binding</keyword>
<dbReference type="Pfam" id="PF12705">
    <property type="entry name" value="PDDEXK_1"/>
    <property type="match status" value="1"/>
</dbReference>
<dbReference type="Proteomes" id="UP000183940">
    <property type="component" value="Unassembled WGS sequence"/>
</dbReference>
<evidence type="ECO:0000256" key="2">
    <source>
        <dbReference type="ARBA" id="ARBA00022806"/>
    </source>
</evidence>
<dbReference type="EMBL" id="MLAW01000043">
    <property type="protein sequence ID" value="OJJ22236.1"/>
    <property type="molecule type" value="Genomic_DNA"/>
</dbReference>
<reference evidence="5" key="1">
    <citation type="submission" date="2016-10" db="EMBL/GenBank/DDBJ databases">
        <title>CRISPR-Cas defence system in Roseofilum reptotaenium: evidence of a bacteriophage-cyanobacterium arms race in the coral black band disease.</title>
        <authorList>
            <person name="Buerger P."/>
            <person name="Wood-Charlson E.M."/>
            <person name="Weynberg K.D."/>
            <person name="Willis B."/>
            <person name="Van Oppen M.J."/>
        </authorList>
    </citation>
    <scope>NUCLEOTIDE SEQUENCE [LARGE SCALE GENOMIC DNA]</scope>
    <source>
        <strain evidence="5">AO1-A</strain>
    </source>
</reference>
<feature type="domain" description="PD-(D/E)XK endonuclease-like" evidence="4">
    <location>
        <begin position="10"/>
        <end position="243"/>
    </location>
</feature>
<keyword evidence="2" id="KW-0067">ATP-binding</keyword>
<keyword evidence="3" id="KW-0234">DNA repair</keyword>
<evidence type="ECO:0000259" key="4">
    <source>
        <dbReference type="Pfam" id="PF12705"/>
    </source>
</evidence>
<comment type="caution">
    <text evidence="5">The sequence shown here is derived from an EMBL/GenBank/DDBJ whole genome shotgun (WGS) entry which is preliminary data.</text>
</comment>
<keyword evidence="2" id="KW-0378">Hydrolase</keyword>
<keyword evidence="1" id="KW-0227">DNA damage</keyword>
<keyword evidence="2" id="KW-0347">Helicase</keyword>
<dbReference type="AlphaFoldDB" id="A0A1L9QMF7"/>
<dbReference type="Gene3D" id="3.90.320.10">
    <property type="match status" value="1"/>
</dbReference>
<organism evidence="5 6">
    <name type="scientific">Roseofilum reptotaenium AO1-A</name>
    <dbReference type="NCBI Taxonomy" id="1925591"/>
    <lineage>
        <taxon>Bacteria</taxon>
        <taxon>Bacillati</taxon>
        <taxon>Cyanobacteriota</taxon>
        <taxon>Cyanophyceae</taxon>
        <taxon>Desertifilales</taxon>
        <taxon>Desertifilaceae</taxon>
        <taxon>Roseofilum</taxon>
    </lineage>
</organism>
<evidence type="ECO:0000313" key="5">
    <source>
        <dbReference type="EMBL" id="OJJ22236.1"/>
    </source>
</evidence>